<evidence type="ECO:0000259" key="3">
    <source>
        <dbReference type="Pfam" id="PF17147"/>
    </source>
</evidence>
<evidence type="ECO:0000259" key="2">
    <source>
        <dbReference type="Pfam" id="PF01855"/>
    </source>
</evidence>
<dbReference type="KEGG" id="dmp:FAK_17250"/>
<dbReference type="GO" id="GO:0016491">
    <property type="term" value="F:oxidoreductase activity"/>
    <property type="evidence" value="ECO:0007669"/>
    <property type="project" value="UniProtKB-KW"/>
</dbReference>
<accession>A0AAU9EJ72</accession>
<dbReference type="PANTHER" id="PTHR43088">
    <property type="entry name" value="SUBUNIT OF PYRUVATE:FLAVODOXIN OXIDOREDUCTASE-RELATED"/>
    <property type="match status" value="1"/>
</dbReference>
<dbReference type="Gene3D" id="3.40.50.920">
    <property type="match status" value="1"/>
</dbReference>
<feature type="domain" description="Pyruvate flavodoxin/ferredoxin oxidoreductase pyrimidine binding" evidence="2">
    <location>
        <begin position="25"/>
        <end position="247"/>
    </location>
</feature>
<dbReference type="Proteomes" id="UP001366166">
    <property type="component" value="Chromosome"/>
</dbReference>
<dbReference type="InterPro" id="IPR029061">
    <property type="entry name" value="THDP-binding"/>
</dbReference>
<dbReference type="CDD" id="cd07034">
    <property type="entry name" value="TPP_PYR_PFOR_IOR-alpha_like"/>
    <property type="match status" value="1"/>
</dbReference>
<dbReference type="InterPro" id="IPR052368">
    <property type="entry name" value="2-oxoacid_oxidoreductase"/>
</dbReference>
<protein>
    <submittedName>
        <fullName evidence="4">2-oxoglutarate ferredoxin oxidoreductase subunit alpha</fullName>
    </submittedName>
</protein>
<feature type="domain" description="Pyruvate:ferredoxin oxidoreductase core" evidence="3">
    <location>
        <begin position="280"/>
        <end position="372"/>
    </location>
</feature>
<dbReference type="InterPro" id="IPR009014">
    <property type="entry name" value="Transketo_C/PFOR_II"/>
</dbReference>
<organism evidence="4 5">
    <name type="scientific">Desulfoferula mesophila</name>
    <dbReference type="NCBI Taxonomy" id="3058419"/>
    <lineage>
        <taxon>Bacteria</taxon>
        <taxon>Pseudomonadati</taxon>
        <taxon>Thermodesulfobacteriota</taxon>
        <taxon>Desulfarculia</taxon>
        <taxon>Desulfarculales</taxon>
        <taxon>Desulfarculaceae</taxon>
        <taxon>Desulfoferula</taxon>
    </lineage>
</organism>
<dbReference type="PANTHER" id="PTHR43088:SF1">
    <property type="entry name" value="SUBUNIT OF PYRUVATE:FLAVODOXIN OXIDOREDUCTASE"/>
    <property type="match status" value="1"/>
</dbReference>
<dbReference type="FunFam" id="3.40.50.970:FF:000022">
    <property type="entry name" value="2-oxoglutarate ferredoxin oxidoreductase alpha subunit"/>
    <property type="match status" value="1"/>
</dbReference>
<evidence type="ECO:0000313" key="4">
    <source>
        <dbReference type="EMBL" id="BEQ14659.1"/>
    </source>
</evidence>
<evidence type="ECO:0000256" key="1">
    <source>
        <dbReference type="ARBA" id="ARBA00023002"/>
    </source>
</evidence>
<dbReference type="InterPro" id="IPR002880">
    <property type="entry name" value="Pyrv_Fd/Flavodoxin_OxRdtase_N"/>
</dbReference>
<dbReference type="RefSeq" id="WP_338606362.1">
    <property type="nucleotide sequence ID" value="NZ_AP028679.1"/>
</dbReference>
<dbReference type="Pfam" id="PF17147">
    <property type="entry name" value="PFOR_II"/>
    <property type="match status" value="1"/>
</dbReference>
<dbReference type="NCBIfam" id="NF006412">
    <property type="entry name" value="PRK08659.1"/>
    <property type="match status" value="1"/>
</dbReference>
<reference evidence="5" key="1">
    <citation type="journal article" date="2023" name="Arch. Microbiol.">
        <title>Desulfoferula mesophilus gen. nov. sp. nov., a mesophilic sulfate-reducing bacterium isolated from a brackish lake sediment.</title>
        <authorList>
            <person name="Watanabe T."/>
            <person name="Yabe T."/>
            <person name="Tsuji J.M."/>
            <person name="Fukui M."/>
        </authorList>
    </citation>
    <scope>NUCLEOTIDE SEQUENCE [LARGE SCALE GENOMIC DNA]</scope>
    <source>
        <strain evidence="5">12FAK</strain>
    </source>
</reference>
<dbReference type="SUPFAM" id="SSF52518">
    <property type="entry name" value="Thiamin diphosphate-binding fold (THDP-binding)"/>
    <property type="match status" value="1"/>
</dbReference>
<dbReference type="InterPro" id="IPR033412">
    <property type="entry name" value="PFOR_II"/>
</dbReference>
<dbReference type="SUPFAM" id="SSF52922">
    <property type="entry name" value="TK C-terminal domain-like"/>
    <property type="match status" value="1"/>
</dbReference>
<dbReference type="EMBL" id="AP028679">
    <property type="protein sequence ID" value="BEQ14659.1"/>
    <property type="molecule type" value="Genomic_DNA"/>
</dbReference>
<keyword evidence="5" id="KW-1185">Reference proteome</keyword>
<dbReference type="AlphaFoldDB" id="A0AAU9EJ72"/>
<keyword evidence="1" id="KW-0560">Oxidoreductase</keyword>
<proteinExistence type="predicted"/>
<dbReference type="Gene3D" id="3.40.50.970">
    <property type="match status" value="1"/>
</dbReference>
<evidence type="ECO:0000313" key="5">
    <source>
        <dbReference type="Proteomes" id="UP001366166"/>
    </source>
</evidence>
<name>A0AAU9EJ72_9BACT</name>
<sequence>MPLRTVTNPVKAGSRYLSGNDAAAEGAIAAGCRYYGGYPITPSSEIMEYMSRELAPRGGAFMQMEDEIASISSVVGASWTGSKAMTATSGPGLSLMQECLGYAAFTETPVVLVDVQRAGPCTGQATKVGAGDLMAVKWGSHGDYQVVALSPWSVQEMFSLTVEAFNLSERLRVPAFLLAEEATGHLRERVDLPESLEIYDRDYQPHEPPFGCDEPDGIPSMPRFGDGENLLVTGSTHDRWGYRKTEGPAFHDALVRRLSQKVLSRKAEICRHEGYYLDDAELVVVAYGFTARAALRAVRQARRGGLAVGLLRLITIWPFDDELIRRVAQGAKGFLVPEMNLGQVDGLVRSAAGDTPVKSLTQVNGSTISPASILAALGEMR</sequence>
<dbReference type="Pfam" id="PF01855">
    <property type="entry name" value="POR_N"/>
    <property type="match status" value="1"/>
</dbReference>
<gene>
    <name evidence="4" type="ORF">FAK_17250</name>
</gene>